<dbReference type="InterPro" id="IPR006170">
    <property type="entry name" value="PBP/GOBP"/>
</dbReference>
<keyword evidence="1" id="KW-0732">Signal</keyword>
<accession>A0A097QHB2</accession>
<dbReference type="SUPFAM" id="SSF47565">
    <property type="entry name" value="Insect pheromone/odorant-binding proteins"/>
    <property type="match status" value="1"/>
</dbReference>
<dbReference type="AlphaFoldDB" id="A0A097QHB2"/>
<dbReference type="Gene3D" id="1.10.238.20">
    <property type="entry name" value="Pheromone/general odorant binding protein domain"/>
    <property type="match status" value="1"/>
</dbReference>
<protein>
    <submittedName>
        <fullName evidence="2">Putative odorant-binding protein 4</fullName>
    </submittedName>
</protein>
<evidence type="ECO:0000313" key="2">
    <source>
        <dbReference type="EMBL" id="AIU64827.1"/>
    </source>
</evidence>
<dbReference type="Pfam" id="PF01395">
    <property type="entry name" value="PBP_GOBP"/>
    <property type="match status" value="1"/>
</dbReference>
<reference evidence="2" key="1">
    <citation type="journal article" date="2015" name="PLoS ONE">
        <title>Transcriptome-Based Identification of Highly Similar Odorant-Binding Proteins among Neotropical Stink Bugs and Their Egg Parasitoid.</title>
        <authorList>
            <person name="Farias L.R."/>
            <person name="Schimmelpfeng P.H."/>
            <person name="Togawa R.C."/>
            <person name="Costa M.M."/>
            <person name="Grynberg P."/>
            <person name="Martins N.F."/>
            <person name="Borges M."/>
            <person name="Blassioli-Moraes M.C."/>
            <person name="Laumann R.A."/>
            <person name="Bao S.N."/>
            <person name="Paula D.P."/>
        </authorList>
    </citation>
    <scope>NUCLEOTIDE SEQUENCE</scope>
    <source>
        <tissue evidence="2">Antennae</tissue>
    </source>
</reference>
<organism evidence="2">
    <name type="scientific">Chinavia ubica</name>
    <dbReference type="NCBI Taxonomy" id="1497372"/>
    <lineage>
        <taxon>Eukaryota</taxon>
        <taxon>Metazoa</taxon>
        <taxon>Ecdysozoa</taxon>
        <taxon>Arthropoda</taxon>
        <taxon>Hexapoda</taxon>
        <taxon>Insecta</taxon>
        <taxon>Pterygota</taxon>
        <taxon>Neoptera</taxon>
        <taxon>Paraneoptera</taxon>
        <taxon>Hemiptera</taxon>
        <taxon>Heteroptera</taxon>
        <taxon>Panheteroptera</taxon>
        <taxon>Pentatomomorpha</taxon>
        <taxon>Pentatomoidea</taxon>
        <taxon>Pentatomidae</taxon>
        <taxon>Pentatominae</taxon>
        <taxon>Chinavia</taxon>
    </lineage>
</organism>
<name>A0A097QHB2_9HEMI</name>
<dbReference type="GO" id="GO:0005549">
    <property type="term" value="F:odorant binding"/>
    <property type="evidence" value="ECO:0007669"/>
    <property type="project" value="InterPro"/>
</dbReference>
<dbReference type="SMART" id="SM00708">
    <property type="entry name" value="PhBP"/>
    <property type="match status" value="1"/>
</dbReference>
<evidence type="ECO:0000256" key="1">
    <source>
        <dbReference type="SAM" id="SignalP"/>
    </source>
</evidence>
<proteinExistence type="evidence at transcript level"/>
<feature type="signal peptide" evidence="1">
    <location>
        <begin position="1"/>
        <end position="15"/>
    </location>
</feature>
<dbReference type="CDD" id="cd23992">
    <property type="entry name" value="PBP_GOBP"/>
    <property type="match status" value="1"/>
</dbReference>
<dbReference type="EMBL" id="KM213235">
    <property type="protein sequence ID" value="AIU64827.1"/>
    <property type="molecule type" value="mRNA"/>
</dbReference>
<sequence length="152" mass="17032">MRFLILSVVLCYAFAADDKEESKKLLQLEHKIFLKCMADGNITESAVESIFKKLEIPDTRSIKCLLGCYMKGMGYLADDGKIDWKKLDEINKVEYLDPEQEKKALEVSVTCSKSVPQNLGNICDAGYAAGKCFLDEAKKIGLHIFTPEAVQE</sequence>
<feature type="chain" id="PRO_5012813751" evidence="1">
    <location>
        <begin position="16"/>
        <end position="152"/>
    </location>
</feature>
<dbReference type="InterPro" id="IPR036728">
    <property type="entry name" value="PBP_GOBP_sf"/>
</dbReference>